<gene>
    <name evidence="1" type="ORF">CI114_02720</name>
</gene>
<comment type="caution">
    <text evidence="1">The sequence shown here is derived from an EMBL/GenBank/DDBJ whole genome shotgun (WGS) entry which is preliminary data.</text>
</comment>
<reference evidence="1 2" key="1">
    <citation type="submission" date="2017-08" db="EMBL/GenBank/DDBJ databases">
        <title>Analysis of Fusobacterium persistence and antibiotic response in human colorectal.</title>
        <authorList>
            <person name="Bullman S."/>
        </authorList>
    </citation>
    <scope>NUCLEOTIDE SEQUENCE [LARGE SCALE GENOMIC DNA]</scope>
    <source>
        <strain evidence="1 2">P2_CP</strain>
    </source>
</reference>
<evidence type="ECO:0000313" key="2">
    <source>
        <dbReference type="Proteomes" id="UP000230719"/>
    </source>
</evidence>
<proteinExistence type="predicted"/>
<protein>
    <submittedName>
        <fullName evidence="1">Uncharacterized protein</fullName>
    </submittedName>
</protein>
<dbReference type="RefSeq" id="WP_158410106.1">
    <property type="nucleotide sequence ID" value="NZ_CP056023.1"/>
</dbReference>
<name>A0A2G9FN41_9FUSO</name>
<organism evidence="1 2">
    <name type="scientific">Fusobacterium animalis</name>
    <dbReference type="NCBI Taxonomy" id="76859"/>
    <lineage>
        <taxon>Bacteria</taxon>
        <taxon>Fusobacteriati</taxon>
        <taxon>Fusobacteriota</taxon>
        <taxon>Fusobacteriia</taxon>
        <taxon>Fusobacteriales</taxon>
        <taxon>Fusobacteriaceae</taxon>
        <taxon>Fusobacterium</taxon>
    </lineage>
</organism>
<evidence type="ECO:0000313" key="1">
    <source>
        <dbReference type="EMBL" id="PIM93087.1"/>
    </source>
</evidence>
<sequence>MNKLKNNLKLSLKEKLFNSYKNLIEVKETSEKQLEISLPIFLSTGDAFDFIIEILDDRNLSFKNNLYSCIENALKEYITFYDFRKKYLLGKEKFKEIKTENLLNNGISLSLDLKKNIKYSNDENLIFEIFNYSFSVVRYYNFIYDDFITRKKLDKERKGYIFKKELENFVENLNKNKRDKLKVLKDDVLTSQNNTYYMSNKELLTGVYDKIHFWESLNDFELILEKLKNNKEIKIEKIFMLYEDIPRNYMKKAMINKKHILDKIDLRNINDKQYILQI</sequence>
<accession>A0A2G9FN41</accession>
<dbReference type="AlphaFoldDB" id="A0A2G9FN41"/>
<dbReference type="EMBL" id="NPND01000005">
    <property type="protein sequence ID" value="PIM93087.1"/>
    <property type="molecule type" value="Genomic_DNA"/>
</dbReference>
<dbReference type="Proteomes" id="UP000230719">
    <property type="component" value="Unassembled WGS sequence"/>
</dbReference>